<evidence type="ECO:0000256" key="1">
    <source>
        <dbReference type="SAM" id="Coils"/>
    </source>
</evidence>
<gene>
    <name evidence="5" type="primary">LOC138929476</name>
</gene>
<feature type="coiled-coil region" evidence="1">
    <location>
        <begin position="37"/>
        <end position="64"/>
    </location>
</feature>
<dbReference type="RefSeq" id="XP_070145017.1">
    <property type="nucleotide sequence ID" value="XM_070288916.1"/>
</dbReference>
<keyword evidence="3" id="KW-1133">Transmembrane helix</keyword>
<feature type="transmembrane region" description="Helical" evidence="3">
    <location>
        <begin position="346"/>
        <end position="366"/>
    </location>
</feature>
<dbReference type="InterPro" id="IPR022048">
    <property type="entry name" value="Envelope_fusion-like"/>
</dbReference>
<evidence type="ECO:0008006" key="6">
    <source>
        <dbReference type="Google" id="ProtNLM"/>
    </source>
</evidence>
<evidence type="ECO:0000256" key="3">
    <source>
        <dbReference type="SAM" id="Phobius"/>
    </source>
</evidence>
<keyword evidence="4" id="KW-1185">Reference proteome</keyword>
<keyword evidence="1" id="KW-0175">Coiled coil</keyword>
<dbReference type="Proteomes" id="UP001652661">
    <property type="component" value="Unplaced"/>
</dbReference>
<accession>A0ABM4GQM3</accession>
<evidence type="ECO:0000313" key="5">
    <source>
        <dbReference type="RefSeq" id="XP_070145017.1"/>
    </source>
</evidence>
<keyword evidence="3" id="KW-0812">Transmembrane</keyword>
<dbReference type="Pfam" id="PF12259">
    <property type="entry name" value="Baculo_F"/>
    <property type="match status" value="1"/>
</dbReference>
<feature type="region of interest" description="Disordered" evidence="2">
    <location>
        <begin position="373"/>
        <end position="403"/>
    </location>
</feature>
<dbReference type="GeneID" id="138929476"/>
<proteinExistence type="predicted"/>
<evidence type="ECO:0000256" key="2">
    <source>
        <dbReference type="SAM" id="MobiDB-lite"/>
    </source>
</evidence>
<evidence type="ECO:0000313" key="4">
    <source>
        <dbReference type="Proteomes" id="UP001652661"/>
    </source>
</evidence>
<protein>
    <recommendedName>
        <fullName evidence="6">Envelope fusion protein</fullName>
    </recommendedName>
</protein>
<name>A0ABM4GQM3_DROKI</name>
<keyword evidence="3" id="KW-0472">Membrane</keyword>
<sequence length="403" mass="45711">MSKVINDVKSNEEVLMMLLKNQTSILDSTINVVRKSNSATNDRIRNTERQIDALTRERGKYQGNYLQQAFMILTAQLTLLANGMQRMQNEITNVLTDIRHRTISPMLVSPQQLRDQLHQIREHIPPDQQLPVSSNAWKAGSWHEFKLKTRIITVNAHRDQFMGLTTDEFDQCLQLPKDEHICVNHQATFSADNRCEFQLFNNKTETECETAKSKSDLIWSATHQRNRWMFATHSPIELQAVCKGVPSTVQMEGTGLLSLAAGCTARNSKISVSTFSTSRSETKALYVRFGNITKINIEETPKPGVESTTKITDAELGELDALQQQLAKLKDVKYENQVSIVHHHQVAAYVALSISILLIVTLSLRYRRVNWRTPQRSPNPRTTSEPPAPEPTPRSFSFDITEG</sequence>
<organism evidence="4 5">
    <name type="scientific">Drosophila kikkawai</name>
    <name type="common">Fruit fly</name>
    <dbReference type="NCBI Taxonomy" id="30033"/>
    <lineage>
        <taxon>Eukaryota</taxon>
        <taxon>Metazoa</taxon>
        <taxon>Ecdysozoa</taxon>
        <taxon>Arthropoda</taxon>
        <taxon>Hexapoda</taxon>
        <taxon>Insecta</taxon>
        <taxon>Pterygota</taxon>
        <taxon>Neoptera</taxon>
        <taxon>Endopterygota</taxon>
        <taxon>Diptera</taxon>
        <taxon>Brachycera</taxon>
        <taxon>Muscomorpha</taxon>
        <taxon>Ephydroidea</taxon>
        <taxon>Drosophilidae</taxon>
        <taxon>Drosophila</taxon>
        <taxon>Sophophora</taxon>
    </lineage>
</organism>
<reference evidence="5" key="1">
    <citation type="submission" date="2025-08" db="UniProtKB">
        <authorList>
            <consortium name="RefSeq"/>
        </authorList>
    </citation>
    <scope>IDENTIFICATION</scope>
    <source>
        <strain evidence="5">14028-0561.14</strain>
        <tissue evidence="5">Whole fly</tissue>
    </source>
</reference>